<feature type="chain" id="PRO_5016436322" evidence="1">
    <location>
        <begin position="21"/>
        <end position="125"/>
    </location>
</feature>
<accession>A0A2Z4LQH3</accession>
<keyword evidence="1" id="KW-0732">Signal</keyword>
<protein>
    <submittedName>
        <fullName evidence="2">Uncharacterized protein</fullName>
    </submittedName>
</protein>
<name>A0A2Z4LQH3_9FLAO</name>
<gene>
    <name evidence="2" type="ORF">HME9304_01131</name>
</gene>
<proteinExistence type="predicted"/>
<evidence type="ECO:0000256" key="1">
    <source>
        <dbReference type="SAM" id="SignalP"/>
    </source>
</evidence>
<keyword evidence="3" id="KW-1185">Reference proteome</keyword>
<dbReference type="RefSeq" id="WP_112377635.1">
    <property type="nucleotide sequence ID" value="NZ_CP030104.1"/>
</dbReference>
<dbReference type="Proteomes" id="UP000248536">
    <property type="component" value="Chromosome"/>
</dbReference>
<reference evidence="2 3" key="1">
    <citation type="submission" date="2018-06" db="EMBL/GenBank/DDBJ databases">
        <title>Spongiibacterium sp. HME9304 Genome sequencing and assembly.</title>
        <authorList>
            <person name="Kang H."/>
            <person name="Kim H."/>
            <person name="Joh K."/>
        </authorList>
    </citation>
    <scope>NUCLEOTIDE SEQUENCE [LARGE SCALE GENOMIC DNA]</scope>
    <source>
        <strain evidence="2 3">HME9304</strain>
    </source>
</reference>
<feature type="signal peptide" evidence="1">
    <location>
        <begin position="1"/>
        <end position="20"/>
    </location>
</feature>
<sequence>MKKLILLFSCSLLFGLQGFAQEGYKHITFKHFTESRGDSESGMLLEIPYSDVVMLNNSLNSSSGFGFTINLHGNILVVDQMDVMPNGTTQVVLRREDGKDFYGYKQTIKAVLVKNMNSSSNLNPL</sequence>
<organism evidence="2 3">
    <name type="scientific">Flagellimonas maritima</name>
    <dbReference type="NCBI Taxonomy" id="1383885"/>
    <lineage>
        <taxon>Bacteria</taxon>
        <taxon>Pseudomonadati</taxon>
        <taxon>Bacteroidota</taxon>
        <taxon>Flavobacteriia</taxon>
        <taxon>Flavobacteriales</taxon>
        <taxon>Flavobacteriaceae</taxon>
        <taxon>Flagellimonas</taxon>
    </lineage>
</organism>
<dbReference type="EMBL" id="CP030104">
    <property type="protein sequence ID" value="AWX44131.1"/>
    <property type="molecule type" value="Genomic_DNA"/>
</dbReference>
<evidence type="ECO:0000313" key="3">
    <source>
        <dbReference type="Proteomes" id="UP000248536"/>
    </source>
</evidence>
<evidence type="ECO:0000313" key="2">
    <source>
        <dbReference type="EMBL" id="AWX44131.1"/>
    </source>
</evidence>
<dbReference type="OrthoDB" id="1444823at2"/>
<dbReference type="KEGG" id="spon:HME9304_01131"/>
<dbReference type="AlphaFoldDB" id="A0A2Z4LQH3"/>